<gene>
    <name evidence="2" type="primary">FGENESH: predicted gene_13.250</name>
    <name evidence="3" type="ORF">AAT19DRAFT_10724</name>
    <name evidence="2" type="ORF">BN2166_0064200</name>
</gene>
<proteinExistence type="predicted"/>
<evidence type="ECO:0000313" key="5">
    <source>
        <dbReference type="Proteomes" id="UP000239560"/>
    </source>
</evidence>
<evidence type="ECO:0000313" key="4">
    <source>
        <dbReference type="Proteomes" id="UP000199069"/>
    </source>
</evidence>
<reference evidence="2 4" key="1">
    <citation type="submission" date="2015-07" db="EMBL/GenBank/DDBJ databases">
        <authorList>
            <person name="Cajimat M.N.B."/>
            <person name="Milazzo M.L."/>
            <person name="Fulhorst C.F."/>
        </authorList>
    </citation>
    <scope>NUCLEOTIDE SEQUENCE [LARGE SCALE GENOMIC DNA]</scope>
    <source>
        <strain evidence="2">Single colony</strain>
    </source>
</reference>
<evidence type="ECO:0000256" key="1">
    <source>
        <dbReference type="SAM" id="MobiDB-lite"/>
    </source>
</evidence>
<dbReference type="EMBL" id="CWKI01000013">
    <property type="protein sequence ID" value="CTR10559.1"/>
    <property type="molecule type" value="Genomic_DNA"/>
</dbReference>
<dbReference type="EMBL" id="LCTV02000013">
    <property type="protein sequence ID" value="PRQ71184.1"/>
    <property type="molecule type" value="Genomic_DNA"/>
</dbReference>
<evidence type="ECO:0000313" key="2">
    <source>
        <dbReference type="EMBL" id="CTR10559.1"/>
    </source>
</evidence>
<evidence type="ECO:0000313" key="3">
    <source>
        <dbReference type="EMBL" id="PRQ71184.1"/>
    </source>
</evidence>
<dbReference type="Proteomes" id="UP000239560">
    <property type="component" value="Unassembled WGS sequence"/>
</dbReference>
<dbReference type="Proteomes" id="UP000199069">
    <property type="component" value="Unassembled WGS sequence"/>
</dbReference>
<feature type="region of interest" description="Disordered" evidence="1">
    <location>
        <begin position="69"/>
        <end position="107"/>
    </location>
</feature>
<accession>A0A0K3CLM1</accession>
<sequence>MLWARRALARAPRQLSSILQARPSSSVSEYILMERISASLSMATRDAQELAKRLHAQWDHRSLRQLTDDDLYEPLHSDKTRHQLVRPVEDEEEAQDTPAGDPGSYEEPLYEADLRAELEGWERPVLTTEQIKALGLKYYSMTTSTGSAIGPLLLRHSLVDLNGAPIGDVGFDEARQCRDRLLRDILEPSKSWGFQDAGLKELSIDYLEKNYPEFAYCPAEKGAFLDAQDKPIRHLARWKASQFLHYRHKYLNRLMQVASRRDTS</sequence>
<reference evidence="3 5" key="2">
    <citation type="journal article" date="2018" name="Elife">
        <title>Functional genomics of lipid metabolism in the oleaginous yeast Rhodosporidium toruloides.</title>
        <authorList>
            <person name="Coradetti S.T."/>
            <person name="Pinel D."/>
            <person name="Geiselman G."/>
            <person name="Ito M."/>
            <person name="Mondo S."/>
            <person name="Reilly M.C."/>
            <person name="Cheng Y.F."/>
            <person name="Bauer S."/>
            <person name="Grigoriev I."/>
            <person name="Gladden J.M."/>
            <person name="Simmons B.A."/>
            <person name="Brem R."/>
            <person name="Arkin A.P."/>
            <person name="Skerker J.M."/>
        </authorList>
    </citation>
    <scope>NUCLEOTIDE SEQUENCE [LARGE SCALE GENOMIC DNA]</scope>
    <source>
        <strain evidence="3 5">NBRC 0880</strain>
    </source>
</reference>
<organism evidence="2 4">
    <name type="scientific">Rhodotorula toruloides</name>
    <name type="common">Yeast</name>
    <name type="synonym">Rhodosporidium toruloides</name>
    <dbReference type="NCBI Taxonomy" id="5286"/>
    <lineage>
        <taxon>Eukaryota</taxon>
        <taxon>Fungi</taxon>
        <taxon>Dikarya</taxon>
        <taxon>Basidiomycota</taxon>
        <taxon>Pucciniomycotina</taxon>
        <taxon>Microbotryomycetes</taxon>
        <taxon>Sporidiobolales</taxon>
        <taxon>Sporidiobolaceae</taxon>
        <taxon>Rhodotorula</taxon>
    </lineage>
</organism>
<dbReference type="AlphaFoldDB" id="A0A0K3CLM1"/>
<dbReference type="OrthoDB" id="2537577at2759"/>
<keyword evidence="4" id="KW-1185">Reference proteome</keyword>
<name>A0A0K3CLM1_RHOTO</name>
<protein>
    <submittedName>
        <fullName evidence="2 3">Proteophosphoglycan ppg4</fullName>
    </submittedName>
</protein>